<evidence type="ECO:0000256" key="1">
    <source>
        <dbReference type="SAM" id="Phobius"/>
    </source>
</evidence>
<evidence type="ECO:0000313" key="3">
    <source>
        <dbReference type="Proteomes" id="UP000488299"/>
    </source>
</evidence>
<reference evidence="2 3" key="1">
    <citation type="submission" date="2019-10" db="EMBL/GenBank/DDBJ databases">
        <title>Rudanella paleaurantiibacter sp. nov., isolated from sludge.</title>
        <authorList>
            <person name="Xu S.Q."/>
        </authorList>
    </citation>
    <scope>NUCLEOTIDE SEQUENCE [LARGE SCALE GENOMIC DNA]</scope>
    <source>
        <strain evidence="2 3">HX-22-17</strain>
    </source>
</reference>
<dbReference type="Proteomes" id="UP000488299">
    <property type="component" value="Unassembled WGS sequence"/>
</dbReference>
<name>A0A7J5TVT8_9BACT</name>
<keyword evidence="1" id="KW-0812">Transmembrane</keyword>
<evidence type="ECO:0000313" key="2">
    <source>
        <dbReference type="EMBL" id="KAB7727135.1"/>
    </source>
</evidence>
<keyword evidence="1" id="KW-0472">Membrane</keyword>
<dbReference type="EMBL" id="WELI01000012">
    <property type="protein sequence ID" value="KAB7727135.1"/>
    <property type="molecule type" value="Genomic_DNA"/>
</dbReference>
<proteinExistence type="predicted"/>
<feature type="transmembrane region" description="Helical" evidence="1">
    <location>
        <begin position="137"/>
        <end position="161"/>
    </location>
</feature>
<gene>
    <name evidence="2" type="ORF">F5984_23150</name>
</gene>
<keyword evidence="3" id="KW-1185">Reference proteome</keyword>
<organism evidence="2 3">
    <name type="scientific">Rudanella paleaurantiibacter</name>
    <dbReference type="NCBI Taxonomy" id="2614655"/>
    <lineage>
        <taxon>Bacteria</taxon>
        <taxon>Pseudomonadati</taxon>
        <taxon>Bacteroidota</taxon>
        <taxon>Cytophagia</taxon>
        <taxon>Cytophagales</taxon>
        <taxon>Cytophagaceae</taxon>
        <taxon>Rudanella</taxon>
    </lineage>
</organism>
<protein>
    <submittedName>
        <fullName evidence="2">Uncharacterized protein</fullName>
    </submittedName>
</protein>
<comment type="caution">
    <text evidence="2">The sequence shown here is derived from an EMBL/GenBank/DDBJ whole genome shotgun (WGS) entry which is preliminary data.</text>
</comment>
<accession>A0A7J5TVT8</accession>
<feature type="transmembrane region" description="Helical" evidence="1">
    <location>
        <begin position="103"/>
        <end position="125"/>
    </location>
</feature>
<feature type="transmembrane region" description="Helical" evidence="1">
    <location>
        <begin position="52"/>
        <end position="72"/>
    </location>
</feature>
<keyword evidence="1" id="KW-1133">Transmembrane helix</keyword>
<dbReference type="AlphaFoldDB" id="A0A7J5TVT8"/>
<feature type="transmembrane region" description="Helical" evidence="1">
    <location>
        <begin position="12"/>
        <end position="32"/>
    </location>
</feature>
<sequence>MRTGTFFVRAWRIISVLGLVFLLINSYISYPSQVAVMFNSAGLATQYLDRETLFYAAVAIFLINNVLMNSVARLIPKLPTDKIPVAAAWAQHRDGLNEVLVNWFHALMAAVNTILALSLFVLSMLNRSDFQVDGYTYGWLLPLSVFILASVIIALPIRLILMKPSSNNEFA</sequence>